<comment type="caution">
    <text evidence="2">The sequence shown here is derived from an EMBL/GenBank/DDBJ whole genome shotgun (WGS) entry which is preliminary data.</text>
</comment>
<sequence length="317" mass="34179">MRHPARTLTAALVLTALAGCSPDRQGGAAGAATSGPPSAAKTRSTAEKYRPQRLTLPVYDYKFTPEENAVVDRATNIALSSCMARYGYSLKTAEPTITLGDRRYGVIDLYAARNFGYHLVTLEDSPEVQKQEFSEDETSAMTGGLLLDAVTGEFRAMPGVPGPVTELNGRRVPKGGCSAEAQRELLGRQSLRTRSAVVSDIDTTSFARSQKVPAVAEALRKWSNCMKGEEYSYATPLESIAAVNLGEPVADKSETRLATADVTCKNKVGLVKIWSAAETDIQNKMISASHRALQQQKRDNATVLRNARSLIAAHEDA</sequence>
<reference evidence="3" key="3">
    <citation type="submission" date="2016-02" db="EMBL/GenBank/DDBJ databases">
        <title>Draft genome of pathogenic Streptomyces sp. in Japan.</title>
        <authorList>
            <person name="Tomihama T."/>
            <person name="Ikenaga M."/>
            <person name="Sakai M."/>
            <person name="Okubo T."/>
            <person name="Ikeda S."/>
        </authorList>
    </citation>
    <scope>NUCLEOTIDE SEQUENCE [LARGE SCALE GENOMIC DNA]</scope>
    <source>
        <strain evidence="3">S58</strain>
    </source>
</reference>
<gene>
    <name evidence="2" type="ORF">SsS58_08385</name>
</gene>
<evidence type="ECO:0000256" key="1">
    <source>
        <dbReference type="SAM" id="MobiDB-lite"/>
    </source>
</evidence>
<dbReference type="OrthoDB" id="4800194at2"/>
<dbReference type="PROSITE" id="PS51257">
    <property type="entry name" value="PROKAR_LIPOPROTEIN"/>
    <property type="match status" value="1"/>
</dbReference>
<reference evidence="3" key="1">
    <citation type="submission" date="2015-11" db="EMBL/GenBank/DDBJ databases">
        <authorList>
            <consortium name="Cross-ministerial Strategic Innovation Promotion Program (SIP) consortium"/>
            <person name="Tomihama T."/>
            <person name="Ikenaga M."/>
            <person name="Sakai M."/>
            <person name="Okubo T."/>
            <person name="Ikeda S."/>
        </authorList>
    </citation>
    <scope>NUCLEOTIDE SEQUENCE [LARGE SCALE GENOMIC DNA]</scope>
    <source>
        <strain evidence="3">S58</strain>
    </source>
</reference>
<proteinExistence type="predicted"/>
<organism evidence="2 3">
    <name type="scientific">Streptomyces scabiei</name>
    <dbReference type="NCBI Taxonomy" id="1930"/>
    <lineage>
        <taxon>Bacteria</taxon>
        <taxon>Bacillati</taxon>
        <taxon>Actinomycetota</taxon>
        <taxon>Actinomycetes</taxon>
        <taxon>Kitasatosporales</taxon>
        <taxon>Streptomycetaceae</taxon>
        <taxon>Streptomyces</taxon>
    </lineage>
</organism>
<dbReference type="AlphaFoldDB" id="A0A124C5L4"/>
<accession>A0A124C5L4</accession>
<feature type="region of interest" description="Disordered" evidence="1">
    <location>
        <begin position="25"/>
        <end position="47"/>
    </location>
</feature>
<dbReference type="Proteomes" id="UP000067448">
    <property type="component" value="Unassembled WGS sequence"/>
</dbReference>
<feature type="compositionally biased region" description="Low complexity" evidence="1">
    <location>
        <begin position="30"/>
        <end position="40"/>
    </location>
</feature>
<protein>
    <submittedName>
        <fullName evidence="2">Uncharacterized protein</fullName>
    </submittedName>
</protein>
<name>A0A124C5L4_STRSC</name>
<evidence type="ECO:0000313" key="3">
    <source>
        <dbReference type="Proteomes" id="UP000067448"/>
    </source>
</evidence>
<reference evidence="2 3" key="2">
    <citation type="journal article" date="2016" name="Genome Announc.">
        <title>Draft Genome Sequences of Streptomyces scabiei S58, Streptomyces turgidiscabies T45, and Streptomyces acidiscabies a10, the Pathogens of Potato Common Scab, Isolated in Japan.</title>
        <authorList>
            <person name="Tomihama T."/>
            <person name="Nishi Y."/>
            <person name="Sakai M."/>
            <person name="Ikenaga M."/>
            <person name="Okubo T."/>
            <person name="Ikeda S."/>
        </authorList>
    </citation>
    <scope>NUCLEOTIDE SEQUENCE [LARGE SCALE GENOMIC DNA]</scope>
    <source>
        <strain evidence="2 3">S58</strain>
    </source>
</reference>
<dbReference type="RefSeq" id="WP_059084855.1">
    <property type="nucleotide sequence ID" value="NZ_BCMM01000070.1"/>
</dbReference>
<evidence type="ECO:0000313" key="2">
    <source>
        <dbReference type="EMBL" id="GAQ67927.1"/>
    </source>
</evidence>
<dbReference type="EMBL" id="BCMM01000070">
    <property type="protein sequence ID" value="GAQ67927.1"/>
    <property type="molecule type" value="Genomic_DNA"/>
</dbReference>